<evidence type="ECO:0000313" key="2">
    <source>
        <dbReference type="EMBL" id="MFD1066701.1"/>
    </source>
</evidence>
<gene>
    <name evidence="2" type="ORF">ACFQ19_11755</name>
</gene>
<evidence type="ECO:0000313" key="3">
    <source>
        <dbReference type="Proteomes" id="UP001597041"/>
    </source>
</evidence>
<name>A0ABW3NJS4_9BACI</name>
<sequence>MEQKQPNKDYINQSLVNQLAESNMKIAERDALITEQYQEIEELNEELDELKGQQINEMDKDAEKPKKKQEG</sequence>
<accession>A0ABW3NJS4</accession>
<dbReference type="RefSeq" id="WP_379592278.1">
    <property type="nucleotide sequence ID" value="NZ_JBHTKK010000013.1"/>
</dbReference>
<organism evidence="2 3">
    <name type="scientific">Oceanobacillus locisalsi</name>
    <dbReference type="NCBI Taxonomy" id="546107"/>
    <lineage>
        <taxon>Bacteria</taxon>
        <taxon>Bacillati</taxon>
        <taxon>Bacillota</taxon>
        <taxon>Bacilli</taxon>
        <taxon>Bacillales</taxon>
        <taxon>Bacillaceae</taxon>
        <taxon>Oceanobacillus</taxon>
    </lineage>
</organism>
<evidence type="ECO:0008006" key="4">
    <source>
        <dbReference type="Google" id="ProtNLM"/>
    </source>
</evidence>
<feature type="region of interest" description="Disordered" evidence="1">
    <location>
        <begin position="48"/>
        <end position="71"/>
    </location>
</feature>
<reference evidence="3" key="1">
    <citation type="journal article" date="2019" name="Int. J. Syst. Evol. Microbiol.">
        <title>The Global Catalogue of Microorganisms (GCM) 10K type strain sequencing project: providing services to taxonomists for standard genome sequencing and annotation.</title>
        <authorList>
            <consortium name="The Broad Institute Genomics Platform"/>
            <consortium name="The Broad Institute Genome Sequencing Center for Infectious Disease"/>
            <person name="Wu L."/>
            <person name="Ma J."/>
        </authorList>
    </citation>
    <scope>NUCLEOTIDE SEQUENCE [LARGE SCALE GENOMIC DNA]</scope>
    <source>
        <strain evidence="3">CCUG 56608</strain>
    </source>
</reference>
<protein>
    <recommendedName>
        <fullName evidence="4">Multidrug ABC transporter ATPase</fullName>
    </recommendedName>
</protein>
<comment type="caution">
    <text evidence="2">The sequence shown here is derived from an EMBL/GenBank/DDBJ whole genome shotgun (WGS) entry which is preliminary data.</text>
</comment>
<dbReference type="Proteomes" id="UP001597041">
    <property type="component" value="Unassembled WGS sequence"/>
</dbReference>
<feature type="compositionally biased region" description="Basic and acidic residues" evidence="1">
    <location>
        <begin position="57"/>
        <end position="71"/>
    </location>
</feature>
<dbReference type="EMBL" id="JBHTKK010000013">
    <property type="protein sequence ID" value="MFD1066701.1"/>
    <property type="molecule type" value="Genomic_DNA"/>
</dbReference>
<evidence type="ECO:0000256" key="1">
    <source>
        <dbReference type="SAM" id="MobiDB-lite"/>
    </source>
</evidence>
<proteinExistence type="predicted"/>
<keyword evidence="3" id="KW-1185">Reference proteome</keyword>